<dbReference type="Gene3D" id="1.10.10.60">
    <property type="entry name" value="Homeodomain-like"/>
    <property type="match status" value="1"/>
</dbReference>
<dbReference type="InterPro" id="IPR018060">
    <property type="entry name" value="HTH_AraC"/>
</dbReference>
<dbReference type="InterPro" id="IPR002818">
    <property type="entry name" value="DJ-1/PfpI"/>
</dbReference>
<dbReference type="Gene3D" id="3.40.50.880">
    <property type="match status" value="1"/>
</dbReference>
<dbReference type="PANTHER" id="PTHR43130:SF3">
    <property type="entry name" value="HTH-TYPE TRANSCRIPTIONAL REGULATOR RV1931C"/>
    <property type="match status" value="1"/>
</dbReference>
<keyword evidence="2" id="KW-0238">DNA-binding</keyword>
<evidence type="ECO:0000313" key="5">
    <source>
        <dbReference type="EMBL" id="MFD1152418.1"/>
    </source>
</evidence>
<dbReference type="Pfam" id="PF01965">
    <property type="entry name" value="DJ-1_PfpI"/>
    <property type="match status" value="1"/>
</dbReference>
<dbReference type="Pfam" id="PF12833">
    <property type="entry name" value="HTH_18"/>
    <property type="match status" value="1"/>
</dbReference>
<comment type="caution">
    <text evidence="5">The sequence shown here is derived from an EMBL/GenBank/DDBJ whole genome shotgun (WGS) entry which is preliminary data.</text>
</comment>
<dbReference type="PANTHER" id="PTHR43130">
    <property type="entry name" value="ARAC-FAMILY TRANSCRIPTIONAL REGULATOR"/>
    <property type="match status" value="1"/>
</dbReference>
<dbReference type="SUPFAM" id="SSF46689">
    <property type="entry name" value="Homeodomain-like"/>
    <property type="match status" value="2"/>
</dbReference>
<dbReference type="SUPFAM" id="SSF52317">
    <property type="entry name" value="Class I glutamine amidotransferase-like"/>
    <property type="match status" value="1"/>
</dbReference>
<proteinExistence type="predicted"/>
<evidence type="ECO:0000256" key="1">
    <source>
        <dbReference type="ARBA" id="ARBA00023015"/>
    </source>
</evidence>
<evidence type="ECO:0000313" key="6">
    <source>
        <dbReference type="Proteomes" id="UP001597168"/>
    </source>
</evidence>
<sequence>AVRAAAAGGARVASICTGAFDLARTGLLAGKRATTHWKYAPELARRHPDVEVDASVLFVDEGAVLTSAGVAAGLDLCLHLLRRDHGAAFAAEVARLIVMPPQRDGGQAQFLRHADPPDTDASLQPTLAWLEANLREPLTLGAIARHAGVSERSLSRRFRQEVGSAPMRWLLAARVRRAQQLLETTDLPVEQVARETGFGAANTLRHHFGRIVGTSPHAYRKTFRSRPA</sequence>
<protein>
    <submittedName>
        <fullName evidence="5">GlxA family transcriptional regulator</fullName>
    </submittedName>
</protein>
<dbReference type="SMART" id="SM00342">
    <property type="entry name" value="HTH_ARAC"/>
    <property type="match status" value="1"/>
</dbReference>
<keyword evidence="1" id="KW-0805">Transcription regulation</keyword>
<dbReference type="InterPro" id="IPR052158">
    <property type="entry name" value="INH-QAR"/>
</dbReference>
<keyword evidence="3" id="KW-0804">Transcription</keyword>
<dbReference type="EMBL" id="JBHTLK010000388">
    <property type="protein sequence ID" value="MFD1152418.1"/>
    <property type="molecule type" value="Genomic_DNA"/>
</dbReference>
<dbReference type="RefSeq" id="WP_380730251.1">
    <property type="nucleotide sequence ID" value="NZ_JBHTLK010000388.1"/>
</dbReference>
<evidence type="ECO:0000256" key="2">
    <source>
        <dbReference type="ARBA" id="ARBA00023125"/>
    </source>
</evidence>
<dbReference type="InterPro" id="IPR029062">
    <property type="entry name" value="Class_I_gatase-like"/>
</dbReference>
<evidence type="ECO:0000259" key="4">
    <source>
        <dbReference type="PROSITE" id="PS01124"/>
    </source>
</evidence>
<organism evidence="5 6">
    <name type="scientific">Saccharothrix hoggarensis</name>
    <dbReference type="NCBI Taxonomy" id="913853"/>
    <lineage>
        <taxon>Bacteria</taxon>
        <taxon>Bacillati</taxon>
        <taxon>Actinomycetota</taxon>
        <taxon>Actinomycetes</taxon>
        <taxon>Pseudonocardiales</taxon>
        <taxon>Pseudonocardiaceae</taxon>
        <taxon>Saccharothrix</taxon>
    </lineage>
</organism>
<name>A0ABW3R5V4_9PSEU</name>
<gene>
    <name evidence="5" type="ORF">ACFQ3T_35225</name>
</gene>
<keyword evidence="6" id="KW-1185">Reference proteome</keyword>
<dbReference type="InterPro" id="IPR009057">
    <property type="entry name" value="Homeodomain-like_sf"/>
</dbReference>
<feature type="non-terminal residue" evidence="5">
    <location>
        <position position="1"/>
    </location>
</feature>
<accession>A0ABW3R5V4</accession>
<dbReference type="PROSITE" id="PS00041">
    <property type="entry name" value="HTH_ARAC_FAMILY_1"/>
    <property type="match status" value="1"/>
</dbReference>
<feature type="domain" description="HTH araC/xylS-type" evidence="4">
    <location>
        <begin position="124"/>
        <end position="222"/>
    </location>
</feature>
<dbReference type="Proteomes" id="UP001597168">
    <property type="component" value="Unassembled WGS sequence"/>
</dbReference>
<dbReference type="InterPro" id="IPR018062">
    <property type="entry name" value="HTH_AraC-typ_CS"/>
</dbReference>
<dbReference type="PROSITE" id="PS01124">
    <property type="entry name" value="HTH_ARAC_FAMILY_2"/>
    <property type="match status" value="1"/>
</dbReference>
<reference evidence="6" key="1">
    <citation type="journal article" date="2019" name="Int. J. Syst. Evol. Microbiol.">
        <title>The Global Catalogue of Microorganisms (GCM) 10K type strain sequencing project: providing services to taxonomists for standard genome sequencing and annotation.</title>
        <authorList>
            <consortium name="The Broad Institute Genomics Platform"/>
            <consortium name="The Broad Institute Genome Sequencing Center for Infectious Disease"/>
            <person name="Wu L."/>
            <person name="Ma J."/>
        </authorList>
    </citation>
    <scope>NUCLEOTIDE SEQUENCE [LARGE SCALE GENOMIC DNA]</scope>
    <source>
        <strain evidence="6">CCUG 60214</strain>
    </source>
</reference>
<evidence type="ECO:0000256" key="3">
    <source>
        <dbReference type="ARBA" id="ARBA00023163"/>
    </source>
</evidence>